<feature type="domain" description="CSD" evidence="4">
    <location>
        <begin position="8"/>
        <end position="74"/>
    </location>
</feature>
<dbReference type="SUPFAM" id="SSF50249">
    <property type="entry name" value="Nucleic acid-binding proteins"/>
    <property type="match status" value="1"/>
</dbReference>
<evidence type="ECO:0000259" key="4">
    <source>
        <dbReference type="PROSITE" id="PS51857"/>
    </source>
</evidence>
<evidence type="ECO:0000256" key="2">
    <source>
        <dbReference type="SAM" id="MobiDB-lite"/>
    </source>
</evidence>
<organism evidence="5 6">
    <name type="scientific">Solanum stoloniferum</name>
    <dbReference type="NCBI Taxonomy" id="62892"/>
    <lineage>
        <taxon>Eukaryota</taxon>
        <taxon>Viridiplantae</taxon>
        <taxon>Streptophyta</taxon>
        <taxon>Embryophyta</taxon>
        <taxon>Tracheophyta</taxon>
        <taxon>Spermatophyta</taxon>
        <taxon>Magnoliopsida</taxon>
        <taxon>eudicotyledons</taxon>
        <taxon>Gunneridae</taxon>
        <taxon>Pentapetalae</taxon>
        <taxon>asterids</taxon>
        <taxon>lamiids</taxon>
        <taxon>Solanales</taxon>
        <taxon>Solanaceae</taxon>
        <taxon>Solanoideae</taxon>
        <taxon>Solaneae</taxon>
        <taxon>Solanum</taxon>
    </lineage>
</organism>
<dbReference type="InterPro" id="IPR002059">
    <property type="entry name" value="CSP_DNA-bd"/>
</dbReference>
<dbReference type="PANTHER" id="PTHR46565:SF10">
    <property type="entry name" value="GLYCINE-RICH PROTEIN 2"/>
    <property type="match status" value="1"/>
</dbReference>
<dbReference type="InterPro" id="IPR001878">
    <property type="entry name" value="Znf_CCHC"/>
</dbReference>
<feature type="region of interest" description="Disordered" evidence="2">
    <location>
        <begin position="60"/>
        <end position="105"/>
    </location>
</feature>
<dbReference type="InterPro" id="IPR011129">
    <property type="entry name" value="CSD"/>
</dbReference>
<feature type="compositionally biased region" description="Gly residues" evidence="2">
    <location>
        <begin position="84"/>
        <end position="105"/>
    </location>
</feature>
<dbReference type="PROSITE" id="PS51857">
    <property type="entry name" value="CSD_2"/>
    <property type="match status" value="1"/>
</dbReference>
<dbReference type="InterPro" id="IPR012340">
    <property type="entry name" value="NA-bd_OB-fold"/>
</dbReference>
<sequence length="194" mass="18518">MADESCERLTGIVKWFSDQKGFGFITPSDGSEDLFVHQSGIRSEGFRSLAEGEEVEYQIESGSDGRAKACDVTGPDGAPVKGGSRSGGGGGGGRDGGGYGGGRGGSRGYGGGDSGYGGGSRGYGGGGGGYGGGGGGYGGGGGGSGGGCFKCGESGHFARECPQDGGSGGGGGGGGCYKCGEEGHFARECTSGGH</sequence>
<proteinExistence type="predicted"/>
<dbReference type="PROSITE" id="PS00352">
    <property type="entry name" value="CSD_1"/>
    <property type="match status" value="1"/>
</dbReference>
<evidence type="ECO:0000313" key="5">
    <source>
        <dbReference type="EMBL" id="KAL3383148.1"/>
    </source>
</evidence>
<keyword evidence="1" id="KW-0862">Zinc</keyword>
<dbReference type="Gene3D" id="2.40.50.140">
    <property type="entry name" value="Nucleic acid-binding proteins"/>
    <property type="match status" value="1"/>
</dbReference>
<dbReference type="Pfam" id="PF00098">
    <property type="entry name" value="zf-CCHC"/>
    <property type="match status" value="2"/>
</dbReference>
<feature type="domain" description="CCHC-type" evidence="3">
    <location>
        <begin position="148"/>
        <end position="163"/>
    </location>
</feature>
<name>A0ABD2VRI9_9SOLN</name>
<keyword evidence="6" id="KW-1185">Reference proteome</keyword>
<dbReference type="PANTHER" id="PTHR46565">
    <property type="entry name" value="COLD SHOCK DOMAIN PROTEIN 2"/>
    <property type="match status" value="1"/>
</dbReference>
<accession>A0ABD2VRI9</accession>
<protein>
    <submittedName>
        <fullName evidence="5">Uncharacterized protein</fullName>
    </submittedName>
</protein>
<keyword evidence="1" id="KW-0479">Metal-binding</keyword>
<dbReference type="Proteomes" id="UP001627284">
    <property type="component" value="Unassembled WGS sequence"/>
</dbReference>
<evidence type="ECO:0000259" key="3">
    <source>
        <dbReference type="PROSITE" id="PS50158"/>
    </source>
</evidence>
<evidence type="ECO:0000313" key="6">
    <source>
        <dbReference type="Proteomes" id="UP001627284"/>
    </source>
</evidence>
<comment type="caution">
    <text evidence="5">The sequence shown here is derived from an EMBL/GenBank/DDBJ whole genome shotgun (WGS) entry which is preliminary data.</text>
</comment>
<gene>
    <name evidence="5" type="ORF">AABB24_002570</name>
</gene>
<dbReference type="InterPro" id="IPR019844">
    <property type="entry name" value="CSD_CS"/>
</dbReference>
<dbReference type="EMBL" id="JBJKTR010000001">
    <property type="protein sequence ID" value="KAL3383148.1"/>
    <property type="molecule type" value="Genomic_DNA"/>
</dbReference>
<dbReference type="CDD" id="cd04458">
    <property type="entry name" value="CSP_CDS"/>
    <property type="match status" value="1"/>
</dbReference>
<dbReference type="Gene3D" id="4.10.60.10">
    <property type="entry name" value="Zinc finger, CCHC-type"/>
    <property type="match status" value="2"/>
</dbReference>
<dbReference type="Pfam" id="PF00313">
    <property type="entry name" value="CSD"/>
    <property type="match status" value="1"/>
</dbReference>
<dbReference type="SUPFAM" id="SSF57756">
    <property type="entry name" value="Retrovirus zinc finger-like domains"/>
    <property type="match status" value="1"/>
</dbReference>
<dbReference type="GO" id="GO:0008270">
    <property type="term" value="F:zinc ion binding"/>
    <property type="evidence" value="ECO:0007669"/>
    <property type="project" value="UniProtKB-KW"/>
</dbReference>
<keyword evidence="1" id="KW-0863">Zinc-finger</keyword>
<dbReference type="SMART" id="SM00357">
    <property type="entry name" value="CSP"/>
    <property type="match status" value="1"/>
</dbReference>
<dbReference type="PROSITE" id="PS50158">
    <property type="entry name" value="ZF_CCHC"/>
    <property type="match status" value="2"/>
</dbReference>
<evidence type="ECO:0000256" key="1">
    <source>
        <dbReference type="PROSITE-ProRule" id="PRU00047"/>
    </source>
</evidence>
<dbReference type="PRINTS" id="PR00050">
    <property type="entry name" value="COLDSHOCK"/>
</dbReference>
<dbReference type="InterPro" id="IPR036875">
    <property type="entry name" value="Znf_CCHC_sf"/>
</dbReference>
<dbReference type="SMART" id="SM00343">
    <property type="entry name" value="ZnF_C2HC"/>
    <property type="match status" value="2"/>
</dbReference>
<dbReference type="AlphaFoldDB" id="A0ABD2VRI9"/>
<feature type="domain" description="CCHC-type" evidence="3">
    <location>
        <begin position="176"/>
        <end position="191"/>
    </location>
</feature>
<reference evidence="5 6" key="1">
    <citation type="submission" date="2024-05" db="EMBL/GenBank/DDBJ databases">
        <title>De novo assembly of an allotetraploid wild potato.</title>
        <authorList>
            <person name="Hosaka A.J."/>
        </authorList>
    </citation>
    <scope>NUCLEOTIDE SEQUENCE [LARGE SCALE GENOMIC DNA]</scope>
    <source>
        <tissue evidence="5">Young leaves</tissue>
    </source>
</reference>